<organism evidence="11 12">
    <name type="scientific">Musa balbisiana</name>
    <name type="common">Banana</name>
    <dbReference type="NCBI Taxonomy" id="52838"/>
    <lineage>
        <taxon>Eukaryota</taxon>
        <taxon>Viridiplantae</taxon>
        <taxon>Streptophyta</taxon>
        <taxon>Embryophyta</taxon>
        <taxon>Tracheophyta</taxon>
        <taxon>Spermatophyta</taxon>
        <taxon>Magnoliopsida</taxon>
        <taxon>Liliopsida</taxon>
        <taxon>Zingiberales</taxon>
        <taxon>Musaceae</taxon>
        <taxon>Musa</taxon>
    </lineage>
</organism>
<dbReference type="PANTHER" id="PTHR48041">
    <property type="entry name" value="ABC TRANSPORTER G FAMILY MEMBER 28"/>
    <property type="match status" value="1"/>
</dbReference>
<dbReference type="PANTHER" id="PTHR48041:SF94">
    <property type="entry name" value="ABC TRANSPORTER G FAMILY MEMBER 22"/>
    <property type="match status" value="1"/>
</dbReference>
<feature type="transmembrane region" description="Helical" evidence="9">
    <location>
        <begin position="485"/>
        <end position="510"/>
    </location>
</feature>
<feature type="domain" description="ABC transporter" evidence="10">
    <location>
        <begin position="144"/>
        <end position="400"/>
    </location>
</feature>
<accession>A0A4V4H464</accession>
<dbReference type="STRING" id="52838.A0A4V4H464"/>
<keyword evidence="5" id="KW-0067">ATP-binding</keyword>
<feature type="region of interest" description="Disordered" evidence="8">
    <location>
        <begin position="1"/>
        <end position="46"/>
    </location>
</feature>
<dbReference type="GO" id="GO:0140359">
    <property type="term" value="F:ABC-type transporter activity"/>
    <property type="evidence" value="ECO:0007669"/>
    <property type="project" value="InterPro"/>
</dbReference>
<dbReference type="Pfam" id="PF01061">
    <property type="entry name" value="ABC2_membrane"/>
    <property type="match status" value="1"/>
</dbReference>
<evidence type="ECO:0000259" key="10">
    <source>
        <dbReference type="PROSITE" id="PS50893"/>
    </source>
</evidence>
<evidence type="ECO:0000256" key="2">
    <source>
        <dbReference type="ARBA" id="ARBA00022448"/>
    </source>
</evidence>
<dbReference type="Pfam" id="PF00005">
    <property type="entry name" value="ABC_tran"/>
    <property type="match status" value="1"/>
</dbReference>
<dbReference type="GO" id="GO:0016020">
    <property type="term" value="C:membrane"/>
    <property type="evidence" value="ECO:0007669"/>
    <property type="project" value="UniProtKB-SubCell"/>
</dbReference>
<dbReference type="SUPFAM" id="SSF52540">
    <property type="entry name" value="P-loop containing nucleoside triphosphate hydrolases"/>
    <property type="match status" value="1"/>
</dbReference>
<evidence type="ECO:0000256" key="6">
    <source>
        <dbReference type="ARBA" id="ARBA00022989"/>
    </source>
</evidence>
<keyword evidence="2" id="KW-0813">Transport</keyword>
<dbReference type="InterPro" id="IPR003593">
    <property type="entry name" value="AAA+_ATPase"/>
</dbReference>
<evidence type="ECO:0000313" key="12">
    <source>
        <dbReference type="Proteomes" id="UP000317650"/>
    </source>
</evidence>
<feature type="compositionally biased region" description="Polar residues" evidence="8">
    <location>
        <begin position="24"/>
        <end position="46"/>
    </location>
</feature>
<dbReference type="InterPro" id="IPR017871">
    <property type="entry name" value="ABC_transporter-like_CS"/>
</dbReference>
<dbReference type="GO" id="GO:0016887">
    <property type="term" value="F:ATP hydrolysis activity"/>
    <property type="evidence" value="ECO:0007669"/>
    <property type="project" value="InterPro"/>
</dbReference>
<name>A0A4V4H464_MUSBA</name>
<proteinExistence type="predicted"/>
<dbReference type="GO" id="GO:0005524">
    <property type="term" value="F:ATP binding"/>
    <property type="evidence" value="ECO:0007669"/>
    <property type="project" value="UniProtKB-KW"/>
</dbReference>
<keyword evidence="12" id="KW-1185">Reference proteome</keyword>
<dbReference type="InterPro" id="IPR013525">
    <property type="entry name" value="ABC2_TM"/>
</dbReference>
<dbReference type="Proteomes" id="UP000317650">
    <property type="component" value="Chromosome 6"/>
</dbReference>
<evidence type="ECO:0000256" key="9">
    <source>
        <dbReference type="SAM" id="Phobius"/>
    </source>
</evidence>
<evidence type="ECO:0000256" key="4">
    <source>
        <dbReference type="ARBA" id="ARBA00022741"/>
    </source>
</evidence>
<dbReference type="SMART" id="SM00382">
    <property type="entry name" value="AAA"/>
    <property type="match status" value="1"/>
</dbReference>
<feature type="transmembrane region" description="Helical" evidence="9">
    <location>
        <begin position="600"/>
        <end position="617"/>
    </location>
</feature>
<dbReference type="InterPro" id="IPR050352">
    <property type="entry name" value="ABCG_transporters"/>
</dbReference>
<feature type="transmembrane region" description="Helical" evidence="9">
    <location>
        <begin position="540"/>
        <end position="560"/>
    </location>
</feature>
<keyword evidence="6 9" id="KW-1133">Transmembrane helix</keyword>
<evidence type="ECO:0000313" key="11">
    <source>
        <dbReference type="EMBL" id="THU50906.1"/>
    </source>
</evidence>
<feature type="transmembrane region" description="Helical" evidence="9">
    <location>
        <begin position="566"/>
        <end position="588"/>
    </location>
</feature>
<comment type="caution">
    <text evidence="11">The sequence shown here is derived from an EMBL/GenBank/DDBJ whole genome shotgun (WGS) entry which is preliminary data.</text>
</comment>
<feature type="transmembrane region" description="Helical" evidence="9">
    <location>
        <begin position="444"/>
        <end position="465"/>
    </location>
</feature>
<keyword evidence="3 9" id="KW-0812">Transmembrane</keyword>
<reference evidence="11 12" key="1">
    <citation type="journal article" date="2019" name="Nat. Plants">
        <title>Genome sequencing of Musa balbisiana reveals subgenome evolution and function divergence in polyploid bananas.</title>
        <authorList>
            <person name="Yao X."/>
        </authorList>
    </citation>
    <scope>NUCLEOTIDE SEQUENCE [LARGE SCALE GENOMIC DNA]</scope>
    <source>
        <strain evidence="12">cv. DH-PKW</strain>
        <tissue evidence="11">Leaves</tissue>
    </source>
</reference>
<dbReference type="PROSITE" id="PS50893">
    <property type="entry name" value="ABC_TRANSPORTER_2"/>
    <property type="match status" value="1"/>
</dbReference>
<gene>
    <name evidence="11" type="ORF">C4D60_Mb06t25290</name>
</gene>
<dbReference type="InterPro" id="IPR003439">
    <property type="entry name" value="ABC_transporter-like_ATP-bd"/>
</dbReference>
<dbReference type="Gene3D" id="3.40.50.300">
    <property type="entry name" value="P-loop containing nucleotide triphosphate hydrolases"/>
    <property type="match status" value="1"/>
</dbReference>
<dbReference type="EMBL" id="PYDT01000009">
    <property type="protein sequence ID" value="THU50906.1"/>
    <property type="molecule type" value="Genomic_DNA"/>
</dbReference>
<dbReference type="PROSITE" id="PS00211">
    <property type="entry name" value="ABC_TRANSPORTER_1"/>
    <property type="match status" value="1"/>
</dbReference>
<comment type="subcellular location">
    <subcellularLocation>
        <location evidence="1">Membrane</location>
        <topology evidence="1">Multi-pass membrane protein</topology>
    </subcellularLocation>
</comment>
<protein>
    <recommendedName>
        <fullName evidence="10">ABC transporter domain-containing protein</fullName>
    </recommendedName>
</protein>
<evidence type="ECO:0000256" key="8">
    <source>
        <dbReference type="SAM" id="MobiDB-lite"/>
    </source>
</evidence>
<keyword evidence="7 9" id="KW-0472">Membrane</keyword>
<evidence type="ECO:0000256" key="5">
    <source>
        <dbReference type="ARBA" id="ARBA00022840"/>
    </source>
</evidence>
<evidence type="ECO:0000256" key="1">
    <source>
        <dbReference type="ARBA" id="ARBA00004141"/>
    </source>
</evidence>
<evidence type="ECO:0000256" key="3">
    <source>
        <dbReference type="ARBA" id="ARBA00022692"/>
    </source>
</evidence>
<evidence type="ECO:0000256" key="7">
    <source>
        <dbReference type="ARBA" id="ARBA00023136"/>
    </source>
</evidence>
<feature type="transmembrane region" description="Helical" evidence="9">
    <location>
        <begin position="664"/>
        <end position="682"/>
    </location>
</feature>
<keyword evidence="4" id="KW-0547">Nucleotide-binding</keyword>
<dbReference type="InterPro" id="IPR027417">
    <property type="entry name" value="P-loop_NTPase"/>
</dbReference>
<sequence>MDSASPKIAMAKSDKLEMGATRGPTMSSTTSAEVVPSSAVNGSPSLSRKLSFGKKLMGSFKGGHHLRKTWSGHMKMDSEDVGSEASLSRASSASLSFSYSFTGFTALPEVSDTRAFGNNENEIDLEIQETRKSLMSEPTLPIYLKFTEVRYSVVLKGITTTTEKDILHGITGSVRPGELLALMGPSGSGKTTLLSLLGGRITANIIQGSVTYNDEPYTKSLKGRMGFVAQDDVLFAHLTVRETLTYAALLRLPRTMTREQKEDRAMDAIYELGLERCQDTIIGGPFVRGVSGGERKRVCIGNEIIINPSLLFLDEPTSGLDSTTALRIIQVLHGIAKGSLLYFGKASKAIKYFSSIGCSPLIAMNPAEFLLDLASGNINDVTYLVEAYEDRVADKQMRKILMPLPISEDLKATLSSQKRDWGASWWQQYSILFWRGLNERRHDYLSWMRITQVLAIAVILGLLWWKSSSTTTRGLEDQFTIGNGILQAGLLFFISVFWGFFPVFTAIFTFPQERAMLTKERAVDMYNLSAYFMARTTSDLPLDLILPIIFLLIVYFMAGLRRSIEHFFLTMLVVFLSIIAAQGLGLVIGASLMDIKKATTLGSVTVMTFMLAGGFFVRRVPVFISWLRYVSFNYHTYRLLLKVQYDHVPSSLNVTHLDDGVKEITALTVMVLAYRIMAYIFLRRMKLPN</sequence>
<dbReference type="AlphaFoldDB" id="A0A4V4H464"/>